<keyword evidence="3" id="KW-1185">Reference proteome</keyword>
<dbReference type="Proteomes" id="UP000267029">
    <property type="component" value="Unassembled WGS sequence"/>
</dbReference>
<dbReference type="EMBL" id="UXSR01001449">
    <property type="protein sequence ID" value="VDD78273.1"/>
    <property type="molecule type" value="Genomic_DNA"/>
</dbReference>
<feature type="compositionally biased region" description="Polar residues" evidence="1">
    <location>
        <begin position="18"/>
        <end position="27"/>
    </location>
</feature>
<feature type="region of interest" description="Disordered" evidence="1">
    <location>
        <begin position="1"/>
        <end position="67"/>
    </location>
</feature>
<dbReference type="AlphaFoldDB" id="A0A0R3UBH7"/>
<proteinExistence type="predicted"/>
<reference evidence="2 3" key="2">
    <citation type="submission" date="2018-10" db="EMBL/GenBank/DDBJ databases">
        <authorList>
            <consortium name="Pathogen Informatics"/>
        </authorList>
    </citation>
    <scope>NUCLEOTIDE SEQUENCE [LARGE SCALE GENOMIC DNA]</scope>
</reference>
<accession>A0A0R3UBH7</accession>
<organism evidence="4">
    <name type="scientific">Mesocestoides corti</name>
    <name type="common">Flatworm</name>
    <dbReference type="NCBI Taxonomy" id="53468"/>
    <lineage>
        <taxon>Eukaryota</taxon>
        <taxon>Metazoa</taxon>
        <taxon>Spiralia</taxon>
        <taxon>Lophotrochozoa</taxon>
        <taxon>Platyhelminthes</taxon>
        <taxon>Cestoda</taxon>
        <taxon>Eucestoda</taxon>
        <taxon>Cyclophyllidea</taxon>
        <taxon>Mesocestoididae</taxon>
        <taxon>Mesocestoides</taxon>
    </lineage>
</organism>
<feature type="region of interest" description="Disordered" evidence="1">
    <location>
        <begin position="81"/>
        <end position="110"/>
    </location>
</feature>
<evidence type="ECO:0000256" key="1">
    <source>
        <dbReference type="SAM" id="MobiDB-lite"/>
    </source>
</evidence>
<protein>
    <submittedName>
        <fullName evidence="2 4">Uncharacterized protein</fullName>
    </submittedName>
</protein>
<gene>
    <name evidence="2" type="ORF">MCOS_LOCUS4276</name>
</gene>
<name>A0A0R3UBH7_MESCO</name>
<sequence length="141" mass="15812">MKKFFEDLKNEFQKSDNPKVSSTNNTCAEEESEIINKENLLTTSNSHPVEPTPEDLKAPPTTPKVRSSNLTELAKARVRTFQRRTPAGQTTPTIYIYNHRGKPTEDVGGPKQTLAQKAKAFRCYADLQSRSEPDLGRGMCL</sequence>
<evidence type="ECO:0000313" key="4">
    <source>
        <dbReference type="WBParaSite" id="MCOS_0000427501-mRNA-1"/>
    </source>
</evidence>
<evidence type="ECO:0000313" key="2">
    <source>
        <dbReference type="EMBL" id="VDD78273.1"/>
    </source>
</evidence>
<evidence type="ECO:0000313" key="3">
    <source>
        <dbReference type="Proteomes" id="UP000267029"/>
    </source>
</evidence>
<feature type="compositionally biased region" description="Basic and acidic residues" evidence="1">
    <location>
        <begin position="1"/>
        <end position="17"/>
    </location>
</feature>
<dbReference type="WBParaSite" id="MCOS_0000427501-mRNA-1">
    <property type="protein sequence ID" value="MCOS_0000427501-mRNA-1"/>
    <property type="gene ID" value="MCOS_0000427501"/>
</dbReference>
<reference evidence="4" key="1">
    <citation type="submission" date="2017-02" db="UniProtKB">
        <authorList>
            <consortium name="WormBaseParasite"/>
        </authorList>
    </citation>
    <scope>IDENTIFICATION</scope>
</reference>